<evidence type="ECO:0000256" key="6">
    <source>
        <dbReference type="ARBA" id="ARBA00023237"/>
    </source>
</evidence>
<gene>
    <name evidence="9" type="ORF">ACFS5N_16970</name>
</gene>
<evidence type="ECO:0000256" key="5">
    <source>
        <dbReference type="ARBA" id="ARBA00023136"/>
    </source>
</evidence>
<accession>A0ABW5YFV6</accession>
<evidence type="ECO:0000256" key="7">
    <source>
        <dbReference type="PROSITE-ProRule" id="PRU01360"/>
    </source>
</evidence>
<evidence type="ECO:0000256" key="1">
    <source>
        <dbReference type="ARBA" id="ARBA00004571"/>
    </source>
</evidence>
<reference evidence="10" key="1">
    <citation type="journal article" date="2019" name="Int. J. Syst. Evol. Microbiol.">
        <title>The Global Catalogue of Microorganisms (GCM) 10K type strain sequencing project: providing services to taxonomists for standard genome sequencing and annotation.</title>
        <authorList>
            <consortium name="The Broad Institute Genomics Platform"/>
            <consortium name="The Broad Institute Genome Sequencing Center for Infectious Disease"/>
            <person name="Wu L."/>
            <person name="Ma J."/>
        </authorList>
    </citation>
    <scope>NUCLEOTIDE SEQUENCE [LARGE SCALE GENOMIC DNA]</scope>
    <source>
        <strain evidence="10">KCTC 22437</strain>
    </source>
</reference>
<dbReference type="InterPro" id="IPR037066">
    <property type="entry name" value="Plug_dom_sf"/>
</dbReference>
<dbReference type="Gene3D" id="2.60.40.1120">
    <property type="entry name" value="Carboxypeptidase-like, regulatory domain"/>
    <property type="match status" value="1"/>
</dbReference>
<evidence type="ECO:0000256" key="2">
    <source>
        <dbReference type="ARBA" id="ARBA00022448"/>
    </source>
</evidence>
<dbReference type="SUPFAM" id="SSF56935">
    <property type="entry name" value="Porins"/>
    <property type="match status" value="1"/>
</dbReference>
<dbReference type="InterPro" id="IPR023997">
    <property type="entry name" value="TonB-dep_OMP_SusC/RagA_CS"/>
</dbReference>
<proteinExistence type="inferred from homology"/>
<dbReference type="Pfam" id="PF13715">
    <property type="entry name" value="CarbopepD_reg_2"/>
    <property type="match status" value="1"/>
</dbReference>
<dbReference type="NCBIfam" id="TIGR04057">
    <property type="entry name" value="SusC_RagA_signa"/>
    <property type="match status" value="1"/>
</dbReference>
<keyword evidence="4 7" id="KW-0812">Transmembrane</keyword>
<evidence type="ECO:0000313" key="9">
    <source>
        <dbReference type="EMBL" id="MFD2874178.1"/>
    </source>
</evidence>
<protein>
    <submittedName>
        <fullName evidence="9">SusC/RagA family TonB-linked outer membrane protein</fullName>
    </submittedName>
</protein>
<keyword evidence="6 7" id="KW-0998">Cell outer membrane</keyword>
<evidence type="ECO:0000256" key="4">
    <source>
        <dbReference type="ARBA" id="ARBA00022692"/>
    </source>
</evidence>
<comment type="caution">
    <text evidence="9">The sequence shown here is derived from an EMBL/GenBank/DDBJ whole genome shotgun (WGS) entry which is preliminary data.</text>
</comment>
<organism evidence="9 10">
    <name type="scientific">Mucilaginibacter ximonensis</name>
    <dbReference type="NCBI Taxonomy" id="538021"/>
    <lineage>
        <taxon>Bacteria</taxon>
        <taxon>Pseudomonadati</taxon>
        <taxon>Bacteroidota</taxon>
        <taxon>Sphingobacteriia</taxon>
        <taxon>Sphingobacteriales</taxon>
        <taxon>Sphingobacteriaceae</taxon>
        <taxon>Mucilaginibacter</taxon>
    </lineage>
</organism>
<name>A0ABW5YFV6_9SPHI</name>
<dbReference type="PROSITE" id="PS52016">
    <property type="entry name" value="TONB_DEPENDENT_REC_3"/>
    <property type="match status" value="1"/>
</dbReference>
<keyword evidence="10" id="KW-1185">Reference proteome</keyword>
<dbReference type="RefSeq" id="WP_377188332.1">
    <property type="nucleotide sequence ID" value="NZ_JBHUPD010000003.1"/>
</dbReference>
<dbReference type="InterPro" id="IPR036942">
    <property type="entry name" value="Beta-barrel_TonB_sf"/>
</dbReference>
<dbReference type="EMBL" id="JBHUPD010000003">
    <property type="protein sequence ID" value="MFD2874178.1"/>
    <property type="molecule type" value="Genomic_DNA"/>
</dbReference>
<evidence type="ECO:0000313" key="10">
    <source>
        <dbReference type="Proteomes" id="UP001597557"/>
    </source>
</evidence>
<dbReference type="Pfam" id="PF07715">
    <property type="entry name" value="Plug"/>
    <property type="match status" value="1"/>
</dbReference>
<dbReference type="InterPro" id="IPR039426">
    <property type="entry name" value="TonB-dep_rcpt-like"/>
</dbReference>
<keyword evidence="3 7" id="KW-1134">Transmembrane beta strand</keyword>
<dbReference type="InterPro" id="IPR008969">
    <property type="entry name" value="CarboxyPept-like_regulatory"/>
</dbReference>
<feature type="domain" description="TonB-dependent receptor plug" evidence="8">
    <location>
        <begin position="105"/>
        <end position="230"/>
    </location>
</feature>
<dbReference type="Proteomes" id="UP001597557">
    <property type="component" value="Unassembled WGS sequence"/>
</dbReference>
<evidence type="ECO:0000256" key="3">
    <source>
        <dbReference type="ARBA" id="ARBA00022452"/>
    </source>
</evidence>
<sequence length="1047" mass="114788">MATSVVKSKADGRRLALISGTVTDTKGEPLPGVVVTVKNSTVTAITNAKGEFSITANAGDVLVVKLIGYNTKEIVVADNLPLSIVLEESNTGLNEVVVIGYGTQKKKDLTGAVSSVKTSDLVLGQGPEIGNMLKGKVAGVTIRQNSAQPGGGLDILVRGYGGSAYASSEPLYVVDGFLISDLAQPETGGRYQAGTQSPLTSFNPNDIESIEVLKDASATAIYGSRAANGVILITTKHGAEGKPKVNYQVNFTYQKFKNPFDVLPLNEWMQVRNEQGQEQWDFDNHVAPYGTATAADVLASGVAPYRKLYTQNAINNVGRGTDWMKLVTRNGTTMQHNVSISGGTKATKYFISANYYDQEGVIKNSGLKRYSMRTNIDQELSKLFKFSINLTASRIDNLNSQLGGDQYENSGVIRAAIQQGPHIQAIDEDGNYPINPQLVLEPNPYSLLTITDRGRVERLLVNGFLDITPTNDLTIRLKAGADRGSTLRQSYIPTSTIQGALEGGRAFIGSTNNDNYLLEATATYKKTIANSHNIELLGGVSKQKFVDQSNSSGGTGFITDAFLWNDLGAAKNVSTPASNGSNNEIASYFGRFNYNYQSKYYFTGTLRKDGASVFARNHKWGTFPSAAVAWNVAEEPFFAKIKNTVSQFKLRLSYGQTGNASIEKNISQFANAFAAYGAYPAWLSSQDTKLIGVSLSRLENPDLKWETTTSANLGLDYSLFNGRVDGSIEVFRNVVSDLLDLKYLNSYQEINSVIYNVGKTLGKGFEVSINVRNIKTDKFQWRTLYTFSRVKNNWKERSPDWKPNVYMSPNDPLRANYNYVSDGILQIGEAPPASQPLLLPGMIKIKDINGYVRDAAGHPVVDAQGRFLRTGKPDGIIDDADEKLFGTTDPYAMAGITNIINYKRFSLNFDFNGLFGRSMEDPNYVTYGVSAYGIYSNGYNALRSVKNRWTPTNPSTTQPSSFYGFSQYPTGNFFMENAWFIRLQNISVGYDIPVKWSKGVISSMRFHLDGQNVFVITPYKGVDPETDSYTAAYPNIRSFLAGINVTF</sequence>
<dbReference type="InterPro" id="IPR023996">
    <property type="entry name" value="TonB-dep_OMP_SusC/RagA"/>
</dbReference>
<evidence type="ECO:0000259" key="8">
    <source>
        <dbReference type="Pfam" id="PF07715"/>
    </source>
</evidence>
<dbReference type="SUPFAM" id="SSF49464">
    <property type="entry name" value="Carboxypeptidase regulatory domain-like"/>
    <property type="match status" value="1"/>
</dbReference>
<comment type="subcellular location">
    <subcellularLocation>
        <location evidence="1 7">Cell outer membrane</location>
        <topology evidence="1 7">Multi-pass membrane protein</topology>
    </subcellularLocation>
</comment>
<keyword evidence="2 7" id="KW-0813">Transport</keyword>
<dbReference type="Gene3D" id="2.40.170.20">
    <property type="entry name" value="TonB-dependent receptor, beta-barrel domain"/>
    <property type="match status" value="1"/>
</dbReference>
<dbReference type="NCBIfam" id="TIGR04056">
    <property type="entry name" value="OMP_RagA_SusC"/>
    <property type="match status" value="1"/>
</dbReference>
<comment type="similarity">
    <text evidence="7">Belongs to the TonB-dependent receptor family.</text>
</comment>
<dbReference type="InterPro" id="IPR012910">
    <property type="entry name" value="Plug_dom"/>
</dbReference>
<keyword evidence="5 7" id="KW-0472">Membrane</keyword>
<dbReference type="Gene3D" id="2.170.130.10">
    <property type="entry name" value="TonB-dependent receptor, plug domain"/>
    <property type="match status" value="1"/>
</dbReference>